<dbReference type="EMBL" id="JARIHO010000001">
    <property type="protein sequence ID" value="KAJ7367557.1"/>
    <property type="molecule type" value="Genomic_DNA"/>
</dbReference>
<dbReference type="AlphaFoldDB" id="A0AAD7AT30"/>
<sequence>MATHSAPTSRAPSASPSTGSESPSRASGSRDSVSASASTKGPFYRADTTFNPSPYQPPQRSLPLYRPTTTVAPVVSAVFDTPQATAPPFDGMFIHPPFNNLPEGVVLTAEGMNYSVMHQHPTWFLDIKDYITLDANPDGAVRYPRDLEPPRPRRQKDLLLRCTFCPRTYAGVNAKSMWTRHVREKHRVVLSKAWSDTATSSRRQSTGKTASAATGHSVSPDTATPAKQVASASAPTSAKPASAPKGKPGPKPGPKPAKPASPAKAKKVGAPRKIIIPAQKPKPPPPPPVVTPWVRSLSPPPPVGILPPRMRAFPRKSFVGSQASTELKTGDPSTPGPSSAASDQVQSSPEAGAVAGTTTIMSISAVLAGASLALTPPTEVVSMGVAEASASISSDPTAATPPSQSQGDKSLTEVVFEPSAEKSSEDGDSIETDKEVADLLLMDVDMLVDEPDEEDVDMELEDEEEGLHPPISLGGLAGPVFGMQDDAGARLDPFSLSSRPSVAMSPVFSPALSPAVPHSNEGSSREQSVEQSVEDVRPETPASVGMVEAPEEAETPPLGRFKVSSLAYLIDKNLAVSPPHSPAPQSNRSLPTTDMEDEPPTATMFAAMQDVFVLKMEKMDPELKAKFLGHLQEQFGIKVQEDVPSQQGASDDGARWAALPESVVKQIMSEHASSSRGDGGEGDGGETMAVDALGGEFATLADEFKQDSAGQLKDDLEDQLKSLVSAFTEELIGPLQDALTLQLKNEIIVQVADQMMEALVVQGEEAQVEFEWRRRFLERQLWTADEESEVQDDEVIQHPLHHLFLSKAMPLPADMDVRMPAPLLC</sequence>
<keyword evidence="3" id="KW-1185">Reference proteome</keyword>
<name>A0AAD7AT30_9AGAR</name>
<feature type="region of interest" description="Disordered" evidence="1">
    <location>
        <begin position="193"/>
        <end position="269"/>
    </location>
</feature>
<feature type="compositionally biased region" description="Polar residues" evidence="1">
    <location>
        <begin position="336"/>
        <end position="349"/>
    </location>
</feature>
<evidence type="ECO:0000313" key="2">
    <source>
        <dbReference type="EMBL" id="KAJ7367557.1"/>
    </source>
</evidence>
<accession>A0AAD7AT30</accession>
<comment type="caution">
    <text evidence="2">The sequence shown here is derived from an EMBL/GenBank/DDBJ whole genome shotgun (WGS) entry which is preliminary data.</text>
</comment>
<evidence type="ECO:0000256" key="1">
    <source>
        <dbReference type="SAM" id="MobiDB-lite"/>
    </source>
</evidence>
<feature type="compositionally biased region" description="Polar residues" evidence="1">
    <location>
        <begin position="194"/>
        <end position="222"/>
    </location>
</feature>
<feature type="compositionally biased region" description="Pro residues" evidence="1">
    <location>
        <begin position="247"/>
        <end position="259"/>
    </location>
</feature>
<gene>
    <name evidence="2" type="ORF">DFH08DRAFT_795710</name>
</gene>
<feature type="region of interest" description="Disordered" evidence="1">
    <location>
        <begin position="392"/>
        <end position="411"/>
    </location>
</feature>
<proteinExistence type="predicted"/>
<evidence type="ECO:0000313" key="3">
    <source>
        <dbReference type="Proteomes" id="UP001218218"/>
    </source>
</evidence>
<protein>
    <submittedName>
        <fullName evidence="2">Uncharacterized protein</fullName>
    </submittedName>
</protein>
<feature type="compositionally biased region" description="Basic and acidic residues" evidence="1">
    <location>
        <begin position="523"/>
        <end position="538"/>
    </location>
</feature>
<feature type="region of interest" description="Disordered" evidence="1">
    <location>
        <begin position="668"/>
        <end position="687"/>
    </location>
</feature>
<feature type="region of interest" description="Disordered" evidence="1">
    <location>
        <begin position="1"/>
        <end position="62"/>
    </location>
</feature>
<feature type="compositionally biased region" description="Low complexity" evidence="1">
    <location>
        <begin position="230"/>
        <end position="246"/>
    </location>
</feature>
<organism evidence="2 3">
    <name type="scientific">Mycena albidolilacea</name>
    <dbReference type="NCBI Taxonomy" id="1033008"/>
    <lineage>
        <taxon>Eukaryota</taxon>
        <taxon>Fungi</taxon>
        <taxon>Dikarya</taxon>
        <taxon>Basidiomycota</taxon>
        <taxon>Agaricomycotina</taxon>
        <taxon>Agaricomycetes</taxon>
        <taxon>Agaricomycetidae</taxon>
        <taxon>Agaricales</taxon>
        <taxon>Marasmiineae</taxon>
        <taxon>Mycenaceae</taxon>
        <taxon>Mycena</taxon>
    </lineage>
</organism>
<feature type="compositionally biased region" description="Low complexity" evidence="1">
    <location>
        <begin position="1"/>
        <end position="39"/>
    </location>
</feature>
<reference evidence="2" key="1">
    <citation type="submission" date="2023-03" db="EMBL/GenBank/DDBJ databases">
        <title>Massive genome expansion in bonnet fungi (Mycena s.s.) driven by repeated elements and novel gene families across ecological guilds.</title>
        <authorList>
            <consortium name="Lawrence Berkeley National Laboratory"/>
            <person name="Harder C.B."/>
            <person name="Miyauchi S."/>
            <person name="Viragh M."/>
            <person name="Kuo A."/>
            <person name="Thoen E."/>
            <person name="Andreopoulos B."/>
            <person name="Lu D."/>
            <person name="Skrede I."/>
            <person name="Drula E."/>
            <person name="Henrissat B."/>
            <person name="Morin E."/>
            <person name="Kohler A."/>
            <person name="Barry K."/>
            <person name="LaButti K."/>
            <person name="Morin E."/>
            <person name="Salamov A."/>
            <person name="Lipzen A."/>
            <person name="Mereny Z."/>
            <person name="Hegedus B."/>
            <person name="Baldrian P."/>
            <person name="Stursova M."/>
            <person name="Weitz H."/>
            <person name="Taylor A."/>
            <person name="Grigoriev I.V."/>
            <person name="Nagy L.G."/>
            <person name="Martin F."/>
            <person name="Kauserud H."/>
        </authorList>
    </citation>
    <scope>NUCLEOTIDE SEQUENCE</scope>
    <source>
        <strain evidence="2">CBHHK002</strain>
    </source>
</reference>
<feature type="compositionally biased region" description="Polar residues" evidence="1">
    <location>
        <begin position="583"/>
        <end position="592"/>
    </location>
</feature>
<feature type="compositionally biased region" description="Polar residues" evidence="1">
    <location>
        <begin position="392"/>
        <end position="409"/>
    </location>
</feature>
<feature type="region of interest" description="Disordered" evidence="1">
    <location>
        <begin position="513"/>
        <end position="543"/>
    </location>
</feature>
<feature type="region of interest" description="Disordered" evidence="1">
    <location>
        <begin position="575"/>
        <end position="598"/>
    </location>
</feature>
<feature type="region of interest" description="Disordered" evidence="1">
    <location>
        <begin position="317"/>
        <end position="353"/>
    </location>
</feature>
<dbReference type="Proteomes" id="UP001218218">
    <property type="component" value="Unassembled WGS sequence"/>
</dbReference>